<gene>
    <name evidence="1" type="ORF">C7459_1188</name>
</gene>
<organism evidence="1 2">
    <name type="scientific">Tumebacillus permanentifrigoris</name>
    <dbReference type="NCBI Taxonomy" id="378543"/>
    <lineage>
        <taxon>Bacteria</taxon>
        <taxon>Bacillati</taxon>
        <taxon>Bacillota</taxon>
        <taxon>Bacilli</taxon>
        <taxon>Bacillales</taxon>
        <taxon>Alicyclobacillaceae</taxon>
        <taxon>Tumebacillus</taxon>
    </lineage>
</organism>
<evidence type="ECO:0000313" key="2">
    <source>
        <dbReference type="Proteomes" id="UP000245634"/>
    </source>
</evidence>
<name>A0A316D4P7_9BACL</name>
<proteinExistence type="predicted"/>
<dbReference type="AlphaFoldDB" id="A0A316D4P7"/>
<dbReference type="EMBL" id="QGGL01000018">
    <property type="protein sequence ID" value="PWK06944.1"/>
    <property type="molecule type" value="Genomic_DNA"/>
</dbReference>
<dbReference type="RefSeq" id="WP_109690687.1">
    <property type="nucleotide sequence ID" value="NZ_QGGL01000018.1"/>
</dbReference>
<accession>A0A316D4P7</accession>
<keyword evidence="2" id="KW-1185">Reference proteome</keyword>
<reference evidence="1 2" key="1">
    <citation type="submission" date="2018-05" db="EMBL/GenBank/DDBJ databases">
        <title>Genomic Encyclopedia of Type Strains, Phase IV (KMG-IV): sequencing the most valuable type-strain genomes for metagenomic binning, comparative biology and taxonomic classification.</title>
        <authorList>
            <person name="Goeker M."/>
        </authorList>
    </citation>
    <scope>NUCLEOTIDE SEQUENCE [LARGE SCALE GENOMIC DNA]</scope>
    <source>
        <strain evidence="1 2">DSM 18773</strain>
    </source>
</reference>
<sequence length="129" mass="14405">MEDLEMFEPVSGLEDLIGILESLFAETPVWVRLEMQEERGEIVHDHLLAQFASTFDLCDIVQSEAGEDVAIEFLFRESEEEAGGEPQAVTLPIDPQDIEVDLTPEQVTLTTGLFTLTLQRLTALTRAGR</sequence>
<evidence type="ECO:0000313" key="1">
    <source>
        <dbReference type="EMBL" id="PWK06944.1"/>
    </source>
</evidence>
<dbReference type="Proteomes" id="UP000245634">
    <property type="component" value="Unassembled WGS sequence"/>
</dbReference>
<comment type="caution">
    <text evidence="1">The sequence shown here is derived from an EMBL/GenBank/DDBJ whole genome shotgun (WGS) entry which is preliminary data.</text>
</comment>
<protein>
    <submittedName>
        <fullName evidence="1">Uncharacterized protein</fullName>
    </submittedName>
</protein>
<dbReference type="OrthoDB" id="2381776at2"/>